<reference evidence="1" key="1">
    <citation type="submission" date="2013-07" db="EMBL/GenBank/DDBJ databases">
        <title>The genome of an arbuscular mycorrhizal fungus provides insights into the evolution of the oldest plant symbiosis.</title>
        <authorList>
            <consortium name="DOE Joint Genome Institute"/>
            <person name="Tisserant E."/>
            <person name="Malbreil M."/>
            <person name="Kuo A."/>
            <person name="Kohler A."/>
            <person name="Symeonidi A."/>
            <person name="Balestrini R."/>
            <person name="Charron P."/>
            <person name="Duensing N."/>
            <person name="Frei-dit-Frey N."/>
            <person name="Gianinazzi-Pearson V."/>
            <person name="Gilbert B."/>
            <person name="Handa Y."/>
            <person name="Hijri M."/>
            <person name="Kaul R."/>
            <person name="Kawaguchi M."/>
            <person name="Krajinski F."/>
            <person name="Lammers P."/>
            <person name="Lapierre D."/>
            <person name="Masclaux F.G."/>
            <person name="Murat C."/>
            <person name="Morin E."/>
            <person name="Ndikumana S."/>
            <person name="Pagni M."/>
            <person name="Petitpierre D."/>
            <person name="Requena N."/>
            <person name="Rosikiewicz P."/>
            <person name="Riley R."/>
            <person name="Saito K."/>
            <person name="San Clemente H."/>
            <person name="Shapiro H."/>
            <person name="van Tuinen D."/>
            <person name="Becard G."/>
            <person name="Bonfante P."/>
            <person name="Paszkowski U."/>
            <person name="Shachar-Hill Y."/>
            <person name="Young J.P."/>
            <person name="Sanders I.R."/>
            <person name="Henrissat B."/>
            <person name="Rensing S.A."/>
            <person name="Grigoriev I.V."/>
            <person name="Corradi N."/>
            <person name="Roux C."/>
            <person name="Martin F."/>
        </authorList>
    </citation>
    <scope>NUCLEOTIDE SEQUENCE</scope>
    <source>
        <strain evidence="1">DAOM 197198</strain>
    </source>
</reference>
<evidence type="ECO:0000313" key="1">
    <source>
        <dbReference type="EMBL" id="ESA00597.1"/>
    </source>
</evidence>
<gene>
    <name evidence="1" type="ORF">GLOINDRAFT_8333</name>
</gene>
<dbReference type="HOGENOM" id="CLU_1866216_0_0_1"/>
<name>U9SZS3_RHIID</name>
<organism evidence="1">
    <name type="scientific">Rhizophagus irregularis (strain DAOM 181602 / DAOM 197198 / MUCL 43194)</name>
    <name type="common">Arbuscular mycorrhizal fungus</name>
    <name type="synonym">Glomus intraradices</name>
    <dbReference type="NCBI Taxonomy" id="747089"/>
    <lineage>
        <taxon>Eukaryota</taxon>
        <taxon>Fungi</taxon>
        <taxon>Fungi incertae sedis</taxon>
        <taxon>Mucoromycota</taxon>
        <taxon>Glomeromycotina</taxon>
        <taxon>Glomeromycetes</taxon>
        <taxon>Glomerales</taxon>
        <taxon>Glomeraceae</taxon>
        <taxon>Rhizophagus</taxon>
    </lineage>
</organism>
<proteinExistence type="predicted"/>
<protein>
    <submittedName>
        <fullName evidence="1">Uncharacterized protein</fullName>
    </submittedName>
</protein>
<sequence length="137" mass="15912">MHWHKGSFFCRSYPDRQLNGLNIKKCNDTNCNICKPIRLPLHTFENIEFLPDPVLSNSNTDCYKKFETVYRTDTTEQFRSTLMAAMESTERAPAAVLTNTKVRDIIQCFQCGKFQCLYSEKALTVIQKSQFQLVIDE</sequence>
<dbReference type="EMBL" id="KI297093">
    <property type="protein sequence ID" value="ESA00597.1"/>
    <property type="molecule type" value="Genomic_DNA"/>
</dbReference>
<accession>U9SZS3</accession>
<dbReference type="AlphaFoldDB" id="U9SZS3"/>